<dbReference type="Pfam" id="PF02437">
    <property type="entry name" value="Ski_Sno_DHD"/>
    <property type="match status" value="1"/>
</dbReference>
<dbReference type="SUPFAM" id="SSF63763">
    <property type="entry name" value="SAND domain-like"/>
    <property type="match status" value="1"/>
</dbReference>
<gene>
    <name evidence="3" type="ORF">PACLA_8A089922</name>
</gene>
<dbReference type="PANTHER" id="PTHR10005">
    <property type="entry name" value="SKI ONCOGENE-RELATED"/>
    <property type="match status" value="1"/>
</dbReference>
<dbReference type="InterPro" id="IPR009061">
    <property type="entry name" value="DNA-bd_dom_put_sf"/>
</dbReference>
<evidence type="ECO:0000313" key="3">
    <source>
        <dbReference type="EMBL" id="CAB4040500.1"/>
    </source>
</evidence>
<comment type="caution">
    <text evidence="3">The sequence shown here is derived from an EMBL/GenBank/DDBJ whole genome shotgun (WGS) entry which is preliminary data.</text>
</comment>
<dbReference type="InterPro" id="IPR037000">
    <property type="entry name" value="Ski_DNA-bd_sf"/>
</dbReference>
<comment type="similarity">
    <text evidence="1">Belongs to the SKI family.</text>
</comment>
<dbReference type="OrthoDB" id="3938623at2759"/>
<evidence type="ECO:0000256" key="2">
    <source>
        <dbReference type="SAM" id="MobiDB-lite"/>
    </source>
</evidence>
<dbReference type="GO" id="GO:0046332">
    <property type="term" value="F:SMAD binding"/>
    <property type="evidence" value="ECO:0007669"/>
    <property type="project" value="InterPro"/>
</dbReference>
<dbReference type="SUPFAM" id="SSF46955">
    <property type="entry name" value="Putative DNA-binding domain"/>
    <property type="match status" value="1"/>
</dbReference>
<organism evidence="3 4">
    <name type="scientific">Paramuricea clavata</name>
    <name type="common">Red gorgonian</name>
    <name type="synonym">Violescent sea-whip</name>
    <dbReference type="NCBI Taxonomy" id="317549"/>
    <lineage>
        <taxon>Eukaryota</taxon>
        <taxon>Metazoa</taxon>
        <taxon>Cnidaria</taxon>
        <taxon>Anthozoa</taxon>
        <taxon>Octocorallia</taxon>
        <taxon>Malacalcyonacea</taxon>
        <taxon>Plexauridae</taxon>
        <taxon>Paramuricea</taxon>
    </lineage>
</organism>
<accession>A0A7D9K2K1</accession>
<dbReference type="GO" id="GO:0005737">
    <property type="term" value="C:cytoplasm"/>
    <property type="evidence" value="ECO:0007669"/>
    <property type="project" value="TreeGrafter"/>
</dbReference>
<dbReference type="GO" id="GO:0000978">
    <property type="term" value="F:RNA polymerase II cis-regulatory region sequence-specific DNA binding"/>
    <property type="evidence" value="ECO:0007669"/>
    <property type="project" value="TreeGrafter"/>
</dbReference>
<dbReference type="Gene3D" id="3.10.390.10">
    <property type="entry name" value="SAND domain-like"/>
    <property type="match status" value="1"/>
</dbReference>
<dbReference type="GO" id="GO:0005667">
    <property type="term" value="C:transcription regulator complex"/>
    <property type="evidence" value="ECO:0007669"/>
    <property type="project" value="TreeGrafter"/>
</dbReference>
<dbReference type="GO" id="GO:0005634">
    <property type="term" value="C:nucleus"/>
    <property type="evidence" value="ECO:0007669"/>
    <property type="project" value="TreeGrafter"/>
</dbReference>
<name>A0A7D9K2K1_PARCT</name>
<dbReference type="InterPro" id="IPR014890">
    <property type="entry name" value="c-SKI_SMAD4-bd_dom"/>
</dbReference>
<protein>
    <submittedName>
        <fullName evidence="3">Ski oncogene-like</fullName>
    </submittedName>
</protein>
<evidence type="ECO:0000313" key="4">
    <source>
        <dbReference type="Proteomes" id="UP001152795"/>
    </source>
</evidence>
<reference evidence="3" key="1">
    <citation type="submission" date="2020-04" db="EMBL/GenBank/DDBJ databases">
        <authorList>
            <person name="Alioto T."/>
            <person name="Alioto T."/>
            <person name="Gomez Garrido J."/>
        </authorList>
    </citation>
    <scope>NUCLEOTIDE SEQUENCE</scope>
    <source>
        <strain evidence="3">A484AB</strain>
    </source>
</reference>
<proteinExistence type="inferred from homology"/>
<dbReference type="GO" id="GO:0000981">
    <property type="term" value="F:DNA-binding transcription factor activity, RNA polymerase II-specific"/>
    <property type="evidence" value="ECO:0007669"/>
    <property type="project" value="TreeGrafter"/>
</dbReference>
<dbReference type="AlphaFoldDB" id="A0A7D9K2K1"/>
<dbReference type="Proteomes" id="UP001152795">
    <property type="component" value="Unassembled WGS sequence"/>
</dbReference>
<dbReference type="Gene3D" id="3.10.260.20">
    <property type="entry name" value="Ski"/>
    <property type="match status" value="1"/>
</dbReference>
<dbReference type="InterPro" id="IPR003380">
    <property type="entry name" value="SKI/SNO/DAC"/>
</dbReference>
<dbReference type="EMBL" id="CACRXK020026875">
    <property type="protein sequence ID" value="CAB4040500.1"/>
    <property type="molecule type" value="Genomic_DNA"/>
</dbReference>
<dbReference type="CDD" id="cd21079">
    <property type="entry name" value="DHD_Ski_Sno"/>
    <property type="match status" value="1"/>
</dbReference>
<evidence type="ECO:0000256" key="1">
    <source>
        <dbReference type="ARBA" id="ARBA00009513"/>
    </source>
</evidence>
<feature type="region of interest" description="Disordered" evidence="2">
    <location>
        <begin position="329"/>
        <end position="409"/>
    </location>
</feature>
<dbReference type="SMART" id="SM01046">
    <property type="entry name" value="c-SKI_SMAD_bind"/>
    <property type="match status" value="1"/>
</dbReference>
<dbReference type="PANTHER" id="PTHR10005:SF25">
    <property type="entry name" value="SNO ONCOGENE, ISOFORM B"/>
    <property type="match status" value="1"/>
</dbReference>
<dbReference type="Pfam" id="PF08782">
    <property type="entry name" value="c-SKI_SMAD_bind"/>
    <property type="match status" value="1"/>
</dbReference>
<dbReference type="InterPro" id="IPR010919">
    <property type="entry name" value="SAND-like_dom_sf"/>
</dbReference>
<feature type="non-terminal residue" evidence="3">
    <location>
        <position position="563"/>
    </location>
</feature>
<dbReference type="InterPro" id="IPR023216">
    <property type="entry name" value="Tscrpt_reg_SKI_SnoN"/>
</dbReference>
<sequence>MENKARVADKALIQVILQEYRDRSVDSITGPTAIRKYEAATGRHRVWPGFASDILKSKRDHVSSRRDLDSASFTTARLLAPSGVAAARRRPSKVKRTLLDGIPIACFNIGGEKRLCFEQLLTEVLKEFTLSEVNNSRDHLKIYCPKCDEDQLESLKLSKTVPWSDSSCLLITKSDAYRLCSALLANKAPQRHDKKYTKPFLDVYHECFGGCEGIFEPEIYNEPHAKCVTCLECYRMFSPRKFVTHSHATTEIQTCHWGMDSSKWRDYLLLPDEKADDELIKKLWEDVKKRFFGTIRKRKLSNSEAESVAESECSESSAKKRNFLTYAVSPSVERPSGTPSSSVSSPREHNEASRRSAFRPWSPLEEKHRVEASSNNSQTLTTSSPSHSLFIQPSSHAMQSSSHSIQTASHPIQPAYISRNCACPPAPYSAMNGYVTHSTPIKSEYSSVICSQAVISHSPKSRSESPPNETAVIQDFASPERVKQVLSKYCQRGNLPSVDELSFALAKELQEWSYGQSRVLNELKEKGEKLREEMNTLRRENTTKLDSACEELKCCQEKLDQLN</sequence>
<keyword evidence="4" id="KW-1185">Reference proteome</keyword>
<dbReference type="GO" id="GO:0030514">
    <property type="term" value="P:negative regulation of BMP signaling pathway"/>
    <property type="evidence" value="ECO:0007669"/>
    <property type="project" value="TreeGrafter"/>
</dbReference>
<feature type="compositionally biased region" description="Low complexity" evidence="2">
    <location>
        <begin position="373"/>
        <end position="386"/>
    </location>
</feature>
<feature type="compositionally biased region" description="Low complexity" evidence="2">
    <location>
        <begin position="394"/>
        <end position="404"/>
    </location>
</feature>
<feature type="compositionally biased region" description="Low complexity" evidence="2">
    <location>
        <begin position="335"/>
        <end position="345"/>
    </location>
</feature>